<comment type="caution">
    <text evidence="1">The sequence shown here is derived from an EMBL/GenBank/DDBJ whole genome shotgun (WGS) entry which is preliminary data.</text>
</comment>
<organism evidence="1 2">
    <name type="scientific">Trema orientale</name>
    <name type="common">Charcoal tree</name>
    <name type="synonym">Celtis orientalis</name>
    <dbReference type="NCBI Taxonomy" id="63057"/>
    <lineage>
        <taxon>Eukaryota</taxon>
        <taxon>Viridiplantae</taxon>
        <taxon>Streptophyta</taxon>
        <taxon>Embryophyta</taxon>
        <taxon>Tracheophyta</taxon>
        <taxon>Spermatophyta</taxon>
        <taxon>Magnoliopsida</taxon>
        <taxon>eudicotyledons</taxon>
        <taxon>Gunneridae</taxon>
        <taxon>Pentapetalae</taxon>
        <taxon>rosids</taxon>
        <taxon>fabids</taxon>
        <taxon>Rosales</taxon>
        <taxon>Cannabaceae</taxon>
        <taxon>Trema</taxon>
    </lineage>
</organism>
<name>A0A2P5E9M8_TREOI</name>
<evidence type="ECO:0008006" key="3">
    <source>
        <dbReference type="Google" id="ProtNLM"/>
    </source>
</evidence>
<dbReference type="InParanoid" id="A0A2P5E9M8"/>
<dbReference type="OrthoDB" id="10426862at2759"/>
<reference evidence="2" key="1">
    <citation type="submission" date="2016-06" db="EMBL/GenBank/DDBJ databases">
        <title>Parallel loss of symbiosis genes in relatives of nitrogen-fixing non-legume Parasponia.</title>
        <authorList>
            <person name="Van Velzen R."/>
            <person name="Holmer R."/>
            <person name="Bu F."/>
            <person name="Rutten L."/>
            <person name="Van Zeijl A."/>
            <person name="Liu W."/>
            <person name="Santuari L."/>
            <person name="Cao Q."/>
            <person name="Sharma T."/>
            <person name="Shen D."/>
            <person name="Roswanjaya Y."/>
            <person name="Wardhani T."/>
            <person name="Kalhor M.S."/>
            <person name="Jansen J."/>
            <person name="Van den Hoogen J."/>
            <person name="Gungor B."/>
            <person name="Hartog M."/>
            <person name="Hontelez J."/>
            <person name="Verver J."/>
            <person name="Yang W.-C."/>
            <person name="Schijlen E."/>
            <person name="Repin R."/>
            <person name="Schilthuizen M."/>
            <person name="Schranz E."/>
            <person name="Heidstra R."/>
            <person name="Miyata K."/>
            <person name="Fedorova E."/>
            <person name="Kohlen W."/>
            <person name="Bisseling T."/>
            <person name="Smit S."/>
            <person name="Geurts R."/>
        </authorList>
    </citation>
    <scope>NUCLEOTIDE SEQUENCE [LARGE SCALE GENOMIC DNA]</scope>
    <source>
        <strain evidence="2">cv. RG33-2</strain>
    </source>
</reference>
<evidence type="ECO:0000313" key="2">
    <source>
        <dbReference type="Proteomes" id="UP000237000"/>
    </source>
</evidence>
<protein>
    <recommendedName>
        <fullName evidence="3">Transposase, Ptta/En/Spm, plant</fullName>
    </recommendedName>
</protein>
<gene>
    <name evidence="1" type="ORF">TorRG33x02_219600</name>
</gene>
<evidence type="ECO:0000313" key="1">
    <source>
        <dbReference type="EMBL" id="PON82258.1"/>
    </source>
</evidence>
<dbReference type="Proteomes" id="UP000237000">
    <property type="component" value="Unassembled WGS sequence"/>
</dbReference>
<keyword evidence="2" id="KW-1185">Reference proteome</keyword>
<sequence>MAYLRDWRNQMRDHFRKMGGKKDLAFTKANPYKNNPLYEWSILCDRFASQEFEAEMAEARTEALTQAQLCAQSDPLPGDAAESAESVVGLEPIDKFQIMNQAPGARSRWQKGLGPLPQLKSVGGKRVSSIGHVADTIATLKQQLAEKDLENQRRYKETQRQLAQKDVEHQCRLDETQRQLNEQQRTIQILISQLRIQMPPPPPLPPPPEQ</sequence>
<accession>A0A2P5E9M8</accession>
<proteinExistence type="predicted"/>
<dbReference type="AlphaFoldDB" id="A0A2P5E9M8"/>
<dbReference type="EMBL" id="JXTC01000198">
    <property type="protein sequence ID" value="PON82258.1"/>
    <property type="molecule type" value="Genomic_DNA"/>
</dbReference>